<dbReference type="Proteomes" id="UP000023795">
    <property type="component" value="Unassembled WGS sequence"/>
</dbReference>
<keyword evidence="2" id="KW-1185">Reference proteome</keyword>
<dbReference type="EMBL" id="ANIN01000002">
    <property type="protein sequence ID" value="ELA08121.1"/>
    <property type="molecule type" value="Genomic_DNA"/>
</dbReference>
<accession>L2F5T2</accession>
<evidence type="ECO:0000313" key="2">
    <source>
        <dbReference type="Proteomes" id="UP000023795"/>
    </source>
</evidence>
<evidence type="ECO:0000313" key="1">
    <source>
        <dbReference type="EMBL" id="ELA08121.1"/>
    </source>
</evidence>
<sequence length="68" mass="7757">MPPYCVSFIFLFLPLLLHNKTAKPNGKLLTIVIGFVANLHQIYTKRTVAKLYLPNYVAKCAIMTDYLL</sequence>
<gene>
    <name evidence="1" type="ORF">MOMA_06156</name>
</gene>
<proteinExistence type="predicted"/>
<comment type="caution">
    <text evidence="1">The sequence shown here is derived from an EMBL/GenBank/DDBJ whole genome shotgun (WGS) entry which is preliminary data.</text>
</comment>
<dbReference type="AlphaFoldDB" id="L2F5T2"/>
<dbReference type="STRING" id="1230338.MOMA_06156"/>
<organism evidence="1 2">
    <name type="scientific">Moraxella macacae 0408225</name>
    <dbReference type="NCBI Taxonomy" id="1230338"/>
    <lineage>
        <taxon>Bacteria</taxon>
        <taxon>Pseudomonadati</taxon>
        <taxon>Pseudomonadota</taxon>
        <taxon>Gammaproteobacteria</taxon>
        <taxon>Moraxellales</taxon>
        <taxon>Moraxellaceae</taxon>
        <taxon>Moraxella</taxon>
    </lineage>
</organism>
<protein>
    <submittedName>
        <fullName evidence="1">Uncharacterized protein</fullName>
    </submittedName>
</protein>
<dbReference type="PATRIC" id="fig|1230338.3.peg.1312"/>
<name>L2F5T2_9GAMM</name>
<reference evidence="1 2" key="1">
    <citation type="journal article" date="2013" name="Genome Announc.">
        <title>Genome Sequence of Moraxella macacae 0408225, a Novel Bacterial Species Isolated from a Cynomolgus Macaque with Epistaxis.</title>
        <authorList>
            <person name="Ladner J.T."/>
            <person name="Whitehouse C.A."/>
            <person name="Koroleva G.I."/>
            <person name="Palacios G.F."/>
        </authorList>
    </citation>
    <scope>NUCLEOTIDE SEQUENCE [LARGE SCALE GENOMIC DNA]</scope>
    <source>
        <strain evidence="1 2">0408225</strain>
    </source>
</reference>